<name>A0ABN7HDM1_9BURK</name>
<dbReference type="Proteomes" id="UP000656319">
    <property type="component" value="Unassembled WGS sequence"/>
</dbReference>
<evidence type="ECO:0000256" key="3">
    <source>
        <dbReference type="ARBA" id="ARBA00022679"/>
    </source>
</evidence>
<dbReference type="RefSeq" id="WP_201693994.1">
    <property type="nucleotide sequence ID" value="NZ_CAJHCQ010000001.1"/>
</dbReference>
<feature type="domain" description="Glycosyltransferase 2-like" evidence="5">
    <location>
        <begin position="31"/>
        <end position="132"/>
    </location>
</feature>
<dbReference type="PANTHER" id="PTHR43179:SF12">
    <property type="entry name" value="GALACTOFURANOSYLTRANSFERASE GLFT2"/>
    <property type="match status" value="1"/>
</dbReference>
<protein>
    <recommendedName>
        <fullName evidence="5">Glycosyltransferase 2-like domain-containing protein</fullName>
    </recommendedName>
</protein>
<gene>
    <name evidence="6" type="ORF">LMG27952_00349</name>
</gene>
<dbReference type="PANTHER" id="PTHR43179">
    <property type="entry name" value="RHAMNOSYLTRANSFERASE WBBL"/>
    <property type="match status" value="1"/>
</dbReference>
<reference evidence="6 7" key="1">
    <citation type="submission" date="2020-10" db="EMBL/GenBank/DDBJ databases">
        <authorList>
            <person name="Peeters C."/>
        </authorList>
    </citation>
    <scope>NUCLEOTIDE SEQUENCE [LARGE SCALE GENOMIC DNA]</scope>
    <source>
        <strain evidence="6 7">LMG 27952</strain>
    </source>
</reference>
<dbReference type="CDD" id="cd00761">
    <property type="entry name" value="Glyco_tranf_GTA_type"/>
    <property type="match status" value="1"/>
</dbReference>
<dbReference type="SUPFAM" id="SSF53448">
    <property type="entry name" value="Nucleotide-diphospho-sugar transferases"/>
    <property type="match status" value="1"/>
</dbReference>
<keyword evidence="3" id="KW-0808">Transferase</keyword>
<evidence type="ECO:0000256" key="4">
    <source>
        <dbReference type="SAM" id="MobiDB-lite"/>
    </source>
</evidence>
<feature type="region of interest" description="Disordered" evidence="4">
    <location>
        <begin position="1"/>
        <end position="21"/>
    </location>
</feature>
<dbReference type="EMBL" id="CAJHCQ010000001">
    <property type="protein sequence ID" value="CAD6510151.1"/>
    <property type="molecule type" value="Genomic_DNA"/>
</dbReference>
<keyword evidence="7" id="KW-1185">Reference proteome</keyword>
<evidence type="ECO:0000256" key="2">
    <source>
        <dbReference type="ARBA" id="ARBA00022676"/>
    </source>
</evidence>
<evidence type="ECO:0000313" key="6">
    <source>
        <dbReference type="EMBL" id="CAD6510151.1"/>
    </source>
</evidence>
<evidence type="ECO:0000313" key="7">
    <source>
        <dbReference type="Proteomes" id="UP000656319"/>
    </source>
</evidence>
<comment type="similarity">
    <text evidence="1">Belongs to the glycosyltransferase 2 family.</text>
</comment>
<dbReference type="Gene3D" id="3.90.550.10">
    <property type="entry name" value="Spore Coat Polysaccharide Biosynthesis Protein SpsA, Chain A"/>
    <property type="match status" value="1"/>
</dbReference>
<keyword evidence="2" id="KW-0328">Glycosyltransferase</keyword>
<comment type="caution">
    <text evidence="6">The sequence shown here is derived from an EMBL/GenBank/DDBJ whole genome shotgun (WGS) entry which is preliminary data.</text>
</comment>
<dbReference type="Pfam" id="PF00535">
    <property type="entry name" value="Glycos_transf_2"/>
    <property type="match status" value="1"/>
</dbReference>
<sequence length="325" mass="35492">MTTHTNTSEVPPHEIAPAPGGDAAAQPAFAVCITTMNRVERLEACLANLDRCTLRPAVVFVSDDSPDPAVRAANQAAVAAHPGVVYLTGPRRGVCANRNNAVQRCLEQAPYCSHVSFVDDDVLVDADFFEQASVHLLKLPEARRPLTILTGGASSGPYLHQCWPLRLSFACYFTRGEVPQCVNMHCSMFPLALFTRDLWDENIFFGTEDAELCLRALRHGYTIELEPGMRSLDTMPGGGVLNATKITTGLTRYQVCCEAARLYIGVKRYGVIERAPLRFAAFLVIYFGHLTLYLAKRGALSQILPIVRTSKAWRACLPGAGTAAH</sequence>
<dbReference type="InterPro" id="IPR001173">
    <property type="entry name" value="Glyco_trans_2-like"/>
</dbReference>
<organism evidence="6 7">
    <name type="scientific">Paraburkholderia hiiakae</name>
    <dbReference type="NCBI Taxonomy" id="1081782"/>
    <lineage>
        <taxon>Bacteria</taxon>
        <taxon>Pseudomonadati</taxon>
        <taxon>Pseudomonadota</taxon>
        <taxon>Betaproteobacteria</taxon>
        <taxon>Burkholderiales</taxon>
        <taxon>Burkholderiaceae</taxon>
        <taxon>Paraburkholderia</taxon>
    </lineage>
</organism>
<accession>A0ABN7HDM1</accession>
<evidence type="ECO:0000259" key="5">
    <source>
        <dbReference type="Pfam" id="PF00535"/>
    </source>
</evidence>
<dbReference type="InterPro" id="IPR029044">
    <property type="entry name" value="Nucleotide-diphossugar_trans"/>
</dbReference>
<proteinExistence type="inferred from homology"/>
<evidence type="ECO:0000256" key="1">
    <source>
        <dbReference type="ARBA" id="ARBA00006739"/>
    </source>
</evidence>